<comment type="caution">
    <text evidence="1">The sequence shown here is derived from an EMBL/GenBank/DDBJ whole genome shotgun (WGS) entry which is preliminary data.</text>
</comment>
<reference evidence="1 2" key="1">
    <citation type="journal article" date="2020" name="IScience">
        <title>Genome Sequencing of the Endangered Kingdonia uniflora (Circaeasteraceae, Ranunculales) Reveals Potential Mechanisms of Evolutionary Specialization.</title>
        <authorList>
            <person name="Sun Y."/>
            <person name="Deng T."/>
            <person name="Zhang A."/>
            <person name="Moore M.J."/>
            <person name="Landis J.B."/>
            <person name="Lin N."/>
            <person name="Zhang H."/>
            <person name="Zhang X."/>
            <person name="Huang J."/>
            <person name="Zhang X."/>
            <person name="Sun H."/>
            <person name="Wang H."/>
        </authorList>
    </citation>
    <scope>NUCLEOTIDE SEQUENCE [LARGE SCALE GENOMIC DNA]</scope>
    <source>
        <strain evidence="1">TB1705</strain>
        <tissue evidence="1">Leaf</tissue>
    </source>
</reference>
<accession>A0A7J7L2F1</accession>
<sequence length="99" mass="11566">MRELSTIWYQGRQVAWCANVAQEFSCHSVDIVFAVFYGRIWTQRNDDGRWSGRASQRLVNILEVAGVYVFPETFGLNFVYYSMDSESYKAKRIKESFMG</sequence>
<organism evidence="1 2">
    <name type="scientific">Kingdonia uniflora</name>
    <dbReference type="NCBI Taxonomy" id="39325"/>
    <lineage>
        <taxon>Eukaryota</taxon>
        <taxon>Viridiplantae</taxon>
        <taxon>Streptophyta</taxon>
        <taxon>Embryophyta</taxon>
        <taxon>Tracheophyta</taxon>
        <taxon>Spermatophyta</taxon>
        <taxon>Magnoliopsida</taxon>
        <taxon>Ranunculales</taxon>
        <taxon>Circaeasteraceae</taxon>
        <taxon>Kingdonia</taxon>
    </lineage>
</organism>
<name>A0A7J7L2F1_9MAGN</name>
<evidence type="ECO:0000313" key="1">
    <source>
        <dbReference type="EMBL" id="KAF6136795.1"/>
    </source>
</evidence>
<protein>
    <submittedName>
        <fullName evidence="1">Uncharacterized protein</fullName>
    </submittedName>
</protein>
<keyword evidence="2" id="KW-1185">Reference proteome</keyword>
<dbReference type="Proteomes" id="UP000541444">
    <property type="component" value="Unassembled WGS sequence"/>
</dbReference>
<evidence type="ECO:0000313" key="2">
    <source>
        <dbReference type="Proteomes" id="UP000541444"/>
    </source>
</evidence>
<dbReference type="AlphaFoldDB" id="A0A7J7L2F1"/>
<proteinExistence type="predicted"/>
<gene>
    <name evidence="1" type="ORF">GIB67_033581</name>
</gene>
<dbReference type="EMBL" id="JACGCM010002674">
    <property type="protein sequence ID" value="KAF6136795.1"/>
    <property type="molecule type" value="Genomic_DNA"/>
</dbReference>